<dbReference type="EMBL" id="MU858187">
    <property type="protein sequence ID" value="KAK4210016.1"/>
    <property type="molecule type" value="Genomic_DNA"/>
</dbReference>
<keyword evidence="2" id="KW-1185">Reference proteome</keyword>
<reference evidence="1" key="2">
    <citation type="submission" date="2023-05" db="EMBL/GenBank/DDBJ databases">
        <authorList>
            <consortium name="Lawrence Berkeley National Laboratory"/>
            <person name="Steindorff A."/>
            <person name="Hensen N."/>
            <person name="Bonometti L."/>
            <person name="Westerberg I."/>
            <person name="Brannstrom I.O."/>
            <person name="Guillou S."/>
            <person name="Cros-Aarteil S."/>
            <person name="Calhoun S."/>
            <person name="Haridas S."/>
            <person name="Kuo A."/>
            <person name="Mondo S."/>
            <person name="Pangilinan J."/>
            <person name="Riley R."/>
            <person name="Labutti K."/>
            <person name="Andreopoulos B."/>
            <person name="Lipzen A."/>
            <person name="Chen C."/>
            <person name="Yanf M."/>
            <person name="Daum C."/>
            <person name="Ng V."/>
            <person name="Clum A."/>
            <person name="Ohm R."/>
            <person name="Martin F."/>
            <person name="Silar P."/>
            <person name="Natvig D."/>
            <person name="Lalanne C."/>
            <person name="Gautier V."/>
            <person name="Ament-Velasquez S.L."/>
            <person name="Kruys A."/>
            <person name="Hutchinson M.I."/>
            <person name="Powell A.J."/>
            <person name="Barry K."/>
            <person name="Miller A.N."/>
            <person name="Grigoriev I.V."/>
            <person name="Debuchy R."/>
            <person name="Gladieux P."/>
            <person name="Thoren M.H."/>
            <person name="Johannesson H."/>
        </authorList>
    </citation>
    <scope>NUCLEOTIDE SEQUENCE</scope>
    <source>
        <strain evidence="1">PSN293</strain>
    </source>
</reference>
<reference evidence="1" key="1">
    <citation type="journal article" date="2023" name="Mol. Phylogenet. Evol.">
        <title>Genome-scale phylogeny and comparative genomics of the fungal order Sordariales.</title>
        <authorList>
            <person name="Hensen N."/>
            <person name="Bonometti L."/>
            <person name="Westerberg I."/>
            <person name="Brannstrom I.O."/>
            <person name="Guillou S."/>
            <person name="Cros-Aarteil S."/>
            <person name="Calhoun S."/>
            <person name="Haridas S."/>
            <person name="Kuo A."/>
            <person name="Mondo S."/>
            <person name="Pangilinan J."/>
            <person name="Riley R."/>
            <person name="LaButti K."/>
            <person name="Andreopoulos B."/>
            <person name="Lipzen A."/>
            <person name="Chen C."/>
            <person name="Yan M."/>
            <person name="Daum C."/>
            <person name="Ng V."/>
            <person name="Clum A."/>
            <person name="Steindorff A."/>
            <person name="Ohm R.A."/>
            <person name="Martin F."/>
            <person name="Silar P."/>
            <person name="Natvig D.O."/>
            <person name="Lalanne C."/>
            <person name="Gautier V."/>
            <person name="Ament-Velasquez S.L."/>
            <person name="Kruys A."/>
            <person name="Hutchinson M.I."/>
            <person name="Powell A.J."/>
            <person name="Barry K."/>
            <person name="Miller A.N."/>
            <person name="Grigoriev I.V."/>
            <person name="Debuchy R."/>
            <person name="Gladieux P."/>
            <person name="Hiltunen Thoren M."/>
            <person name="Johannesson H."/>
        </authorList>
    </citation>
    <scope>NUCLEOTIDE SEQUENCE</scope>
    <source>
        <strain evidence="1">PSN293</strain>
    </source>
</reference>
<organism evidence="1 2">
    <name type="scientific">Rhypophila decipiens</name>
    <dbReference type="NCBI Taxonomy" id="261697"/>
    <lineage>
        <taxon>Eukaryota</taxon>
        <taxon>Fungi</taxon>
        <taxon>Dikarya</taxon>
        <taxon>Ascomycota</taxon>
        <taxon>Pezizomycotina</taxon>
        <taxon>Sordariomycetes</taxon>
        <taxon>Sordariomycetidae</taxon>
        <taxon>Sordariales</taxon>
        <taxon>Naviculisporaceae</taxon>
        <taxon>Rhypophila</taxon>
    </lineage>
</organism>
<evidence type="ECO:0008006" key="3">
    <source>
        <dbReference type="Google" id="ProtNLM"/>
    </source>
</evidence>
<evidence type="ECO:0000313" key="2">
    <source>
        <dbReference type="Proteomes" id="UP001301769"/>
    </source>
</evidence>
<dbReference type="Proteomes" id="UP001301769">
    <property type="component" value="Unassembled WGS sequence"/>
</dbReference>
<gene>
    <name evidence="1" type="ORF">QBC37DRAFT_429436</name>
</gene>
<evidence type="ECO:0000313" key="1">
    <source>
        <dbReference type="EMBL" id="KAK4210016.1"/>
    </source>
</evidence>
<accession>A0AAN6Y295</accession>
<comment type="caution">
    <text evidence="1">The sequence shown here is derived from an EMBL/GenBank/DDBJ whole genome shotgun (WGS) entry which is preliminary data.</text>
</comment>
<sequence>MQSLWSTTAQQWGCHCRGCIRTATNAIGRRATTTTSRRRKAGLGDVLVRCYSAFMATAAVTDAFYKDRRRNKLDVEIAEAKTKLAKLMESSQSSDLARLYESSDKYNDSFLDYPQETGDPLHAFATTTGATLYYKAAHIRRENLYLTPEQKEFFPNIWNFRYLQRLESLRTCRQALDREGKDLPIEDRQPINAVQWKNMVDGTNNLVDDLLRVCYRQSEADEFAQNPGAASSKSPHELIRRLRAEGYPSYQHPKFDPTKTKQRHAQINSMNQSNMDAFAAWALESQQLYRKEHYVARICYNILVADVPVGISGYNHLMLGFIELGEFELAQAVADAFLWRSQLKPTPGTIMCLLHLARLTRGVFRFRKLAMRILGYDEKGLRIKRRKLDLIQRKKRVAEWARDSHVVAAGNWAVELPRIDWRHYSIFLETFIDFNLLRQALDVFFYCLRVGCVPEGNLVRRLLHACLLSADGSIIRHAVAGMLHNVEAMTWALYNRRFGKTCTFSIARKIRRLLAFRTCENITNRFDKQGKALTNAPANNTSDEFEAFARMFETSSSSKKDAALRVTTPAVISPLAHRDPLSQLVVATFITYLEGQLMAVSHAIADTWQVLIEQTNFYIRKGKGHPSVVRRNRRERAAYSLQMISEAVDRPSLYAEEVEGIHLAGSVLWVKHRLQLHERNIYLLDKRFRAIKRRIAGRALWESVTRQLIAMNEAKKALEAPTEQLAIEQEIGPRRSPLGDEAYLNGVGYPSQIGWLG</sequence>
<protein>
    <recommendedName>
        <fullName evidence="3">Pentatricopeptide repeat domain-containing protein</fullName>
    </recommendedName>
</protein>
<dbReference type="AlphaFoldDB" id="A0AAN6Y295"/>
<name>A0AAN6Y295_9PEZI</name>
<proteinExistence type="predicted"/>